<comment type="caution">
    <text evidence="1">The sequence shown here is derived from an EMBL/GenBank/DDBJ whole genome shotgun (WGS) entry which is preliminary data.</text>
</comment>
<sequence>MKARKKVCVCTGVGPIHLSTSSCNELLHASPAAAANVSCPFVCQGLRALYVKKKGVFDQGVAARLPEAYRKFWREWKSTTPAAVHYIPEPGKWKRNPNTGVV</sequence>
<evidence type="ECO:0000313" key="1">
    <source>
        <dbReference type="EMBL" id="KAJ8872032.1"/>
    </source>
</evidence>
<organism evidence="1 2">
    <name type="scientific">Dryococelus australis</name>
    <dbReference type="NCBI Taxonomy" id="614101"/>
    <lineage>
        <taxon>Eukaryota</taxon>
        <taxon>Metazoa</taxon>
        <taxon>Ecdysozoa</taxon>
        <taxon>Arthropoda</taxon>
        <taxon>Hexapoda</taxon>
        <taxon>Insecta</taxon>
        <taxon>Pterygota</taxon>
        <taxon>Neoptera</taxon>
        <taxon>Polyneoptera</taxon>
        <taxon>Phasmatodea</taxon>
        <taxon>Verophasmatodea</taxon>
        <taxon>Anareolatae</taxon>
        <taxon>Phasmatidae</taxon>
        <taxon>Eurycanthinae</taxon>
        <taxon>Dryococelus</taxon>
    </lineage>
</organism>
<accession>A0ABQ9GJ31</accession>
<dbReference type="EMBL" id="JARBHB010000012">
    <property type="protein sequence ID" value="KAJ8872032.1"/>
    <property type="molecule type" value="Genomic_DNA"/>
</dbReference>
<dbReference type="PROSITE" id="PS51257">
    <property type="entry name" value="PROKAR_LIPOPROTEIN"/>
    <property type="match status" value="1"/>
</dbReference>
<name>A0ABQ9GJ31_9NEOP</name>
<dbReference type="Proteomes" id="UP001159363">
    <property type="component" value="Chromosome 11"/>
</dbReference>
<keyword evidence="2" id="KW-1185">Reference proteome</keyword>
<gene>
    <name evidence="1" type="ORF">PR048_028372</name>
</gene>
<protein>
    <submittedName>
        <fullName evidence="1">Uncharacterized protein</fullName>
    </submittedName>
</protein>
<evidence type="ECO:0000313" key="2">
    <source>
        <dbReference type="Proteomes" id="UP001159363"/>
    </source>
</evidence>
<reference evidence="1 2" key="1">
    <citation type="submission" date="2023-02" db="EMBL/GenBank/DDBJ databases">
        <title>LHISI_Scaffold_Assembly.</title>
        <authorList>
            <person name="Stuart O.P."/>
            <person name="Cleave R."/>
            <person name="Magrath M.J.L."/>
            <person name="Mikheyev A.S."/>
        </authorList>
    </citation>
    <scope>NUCLEOTIDE SEQUENCE [LARGE SCALE GENOMIC DNA]</scope>
    <source>
        <strain evidence="1">Daus_M_001</strain>
        <tissue evidence="1">Leg muscle</tissue>
    </source>
</reference>
<proteinExistence type="predicted"/>